<feature type="transmembrane region" description="Helical" evidence="1">
    <location>
        <begin position="226"/>
        <end position="245"/>
    </location>
</feature>
<dbReference type="RefSeq" id="WP_204653127.1">
    <property type="nucleotide sequence ID" value="NZ_JAFBFD010000005.1"/>
</dbReference>
<comment type="caution">
    <text evidence="2">The sequence shown here is derived from an EMBL/GenBank/DDBJ whole genome shotgun (WGS) entry which is preliminary data.</text>
</comment>
<sequence length="246" mass="28578">MKKMTSLKCLNANQLKFLALFFMLLDHMWATIIPGNQWLTNIGRMAFPIFAFKIVEGFYHTSNFKRYAQRLFLFALISEIPFNLFLTESFIYPFHQNVMFTLLLGLLVIKVLDIACREKTWQRGLLALVTLIALSLLATLTMVDYGGMGILTIVAFYLFRGFPGAWLGQLVSLVCLNVVFFQGLSIPLTIFGWTYDFPTQGFAVFSLIFIWLYNGQKGSRNPGLQWVAYWFYPIHLFILYALFYWR</sequence>
<name>A0ABV9MXX5_9ENTE</name>
<keyword evidence="1" id="KW-1133">Transmembrane helix</keyword>
<feature type="transmembrane region" description="Helical" evidence="1">
    <location>
        <begin position="197"/>
        <end position="214"/>
    </location>
</feature>
<evidence type="ECO:0000313" key="3">
    <source>
        <dbReference type="Proteomes" id="UP001595969"/>
    </source>
</evidence>
<gene>
    <name evidence="2" type="ORF">ACFO5I_07100</name>
</gene>
<evidence type="ECO:0000313" key="2">
    <source>
        <dbReference type="EMBL" id="MFC4719498.1"/>
    </source>
</evidence>
<accession>A0ABV9MXX5</accession>
<dbReference type="Proteomes" id="UP001595969">
    <property type="component" value="Unassembled WGS sequence"/>
</dbReference>
<keyword evidence="1" id="KW-0472">Membrane</keyword>
<keyword evidence="3" id="KW-1185">Reference proteome</keyword>
<evidence type="ECO:0000256" key="1">
    <source>
        <dbReference type="SAM" id="Phobius"/>
    </source>
</evidence>
<feature type="transmembrane region" description="Helical" evidence="1">
    <location>
        <begin position="165"/>
        <end position="185"/>
    </location>
</feature>
<feature type="transmembrane region" description="Helical" evidence="1">
    <location>
        <begin position="128"/>
        <end position="159"/>
    </location>
</feature>
<organism evidence="2 3">
    <name type="scientific">Enterococcus lemanii</name>
    <dbReference type="NCBI Taxonomy" id="1159752"/>
    <lineage>
        <taxon>Bacteria</taxon>
        <taxon>Bacillati</taxon>
        <taxon>Bacillota</taxon>
        <taxon>Bacilli</taxon>
        <taxon>Lactobacillales</taxon>
        <taxon>Enterococcaceae</taxon>
        <taxon>Enterococcus</taxon>
    </lineage>
</organism>
<feature type="transmembrane region" description="Helical" evidence="1">
    <location>
        <begin position="98"/>
        <end position="116"/>
    </location>
</feature>
<keyword evidence="1" id="KW-0812">Transmembrane</keyword>
<reference evidence="3" key="1">
    <citation type="journal article" date="2019" name="Int. J. Syst. Evol. Microbiol.">
        <title>The Global Catalogue of Microorganisms (GCM) 10K type strain sequencing project: providing services to taxonomists for standard genome sequencing and annotation.</title>
        <authorList>
            <consortium name="The Broad Institute Genomics Platform"/>
            <consortium name="The Broad Institute Genome Sequencing Center for Infectious Disease"/>
            <person name="Wu L."/>
            <person name="Ma J."/>
        </authorList>
    </citation>
    <scope>NUCLEOTIDE SEQUENCE [LARGE SCALE GENOMIC DNA]</scope>
    <source>
        <strain evidence="3">CGMCC 1.19032</strain>
    </source>
</reference>
<dbReference type="EMBL" id="JBHSGS010000040">
    <property type="protein sequence ID" value="MFC4719498.1"/>
    <property type="molecule type" value="Genomic_DNA"/>
</dbReference>
<dbReference type="Pfam" id="PF05857">
    <property type="entry name" value="TraX"/>
    <property type="match status" value="1"/>
</dbReference>
<protein>
    <submittedName>
        <fullName evidence="2">TraX family protein</fullName>
    </submittedName>
</protein>
<dbReference type="InterPro" id="IPR008875">
    <property type="entry name" value="TraX"/>
</dbReference>
<proteinExistence type="predicted"/>